<dbReference type="Proteomes" id="UP001172687">
    <property type="component" value="Unassembled WGS sequence"/>
</dbReference>
<accession>A0ABT8HLS9</accession>
<evidence type="ECO:0000313" key="2">
    <source>
        <dbReference type="Proteomes" id="UP001172687"/>
    </source>
</evidence>
<gene>
    <name evidence="1" type="ORF">QYF68_28445</name>
</gene>
<protein>
    <submittedName>
        <fullName evidence="1">Uncharacterized protein</fullName>
    </submittedName>
</protein>
<dbReference type="RefSeq" id="WP_011779870.1">
    <property type="nucleotide sequence ID" value="NZ_CP070380.1"/>
</dbReference>
<keyword evidence="2" id="KW-1185">Reference proteome</keyword>
<reference evidence="1" key="1">
    <citation type="submission" date="2023-07" db="EMBL/GenBank/DDBJ databases">
        <title>Degradation of tert-butanol by M. austroafricanum TBA100.</title>
        <authorList>
            <person name="Helbich S."/>
            <person name="Vainshtein Y."/>
        </authorList>
    </citation>
    <scope>NUCLEOTIDE SEQUENCE</scope>
    <source>
        <strain evidence="1">TBA100</strain>
    </source>
</reference>
<proteinExistence type="predicted"/>
<sequence length="181" mass="20555">MGAPQDWAPYSSVEDAARVYLRDPDLALDQIRSVVEPSAIRSFVMSRGFTEESWGEALWQEVLVTDGHRLIMWRADDDMSTSDGGADRRRILMASVRSILLSTITDQVLSTEYDVLEDGTRRLAEVKLRLYTQLVTRARQKSVTETDIYCESFRFVKSVDNGGLAQMQRLLQFGRVLSQSL</sequence>
<name>A0ABT8HLS9_MYCAO</name>
<comment type="caution">
    <text evidence="1">The sequence shown here is derived from an EMBL/GenBank/DDBJ whole genome shotgun (WGS) entry which is preliminary data.</text>
</comment>
<organism evidence="1 2">
    <name type="scientific">Mycolicibacterium austroafricanum</name>
    <name type="common">Mycobacterium austroafricanum</name>
    <dbReference type="NCBI Taxonomy" id="39687"/>
    <lineage>
        <taxon>Bacteria</taxon>
        <taxon>Bacillati</taxon>
        <taxon>Actinomycetota</taxon>
        <taxon>Actinomycetes</taxon>
        <taxon>Mycobacteriales</taxon>
        <taxon>Mycobacteriaceae</taxon>
        <taxon>Mycolicibacterium</taxon>
    </lineage>
</organism>
<evidence type="ECO:0000313" key="1">
    <source>
        <dbReference type="EMBL" id="MDN4521723.1"/>
    </source>
</evidence>
<dbReference type="EMBL" id="JAUHTC010000093">
    <property type="protein sequence ID" value="MDN4521723.1"/>
    <property type="molecule type" value="Genomic_DNA"/>
</dbReference>